<feature type="region of interest" description="Disordered" evidence="1">
    <location>
        <begin position="412"/>
        <end position="431"/>
    </location>
</feature>
<accession>A0ABS5TK38</accession>
<feature type="domain" description="Beta-lactamase-related" evidence="3">
    <location>
        <begin position="68"/>
        <end position="370"/>
    </location>
</feature>
<comment type="caution">
    <text evidence="4">The sequence shown here is derived from an EMBL/GenBank/DDBJ whole genome shotgun (WGS) entry which is preliminary data.</text>
</comment>
<name>A0ABS5TK38_9ACTN</name>
<keyword evidence="5" id="KW-1185">Reference proteome</keyword>
<dbReference type="Gene3D" id="3.40.710.10">
    <property type="entry name" value="DD-peptidase/beta-lactamase superfamily"/>
    <property type="match status" value="1"/>
</dbReference>
<dbReference type="Proteomes" id="UP001197247">
    <property type="component" value="Unassembled WGS sequence"/>
</dbReference>
<organism evidence="4 5">
    <name type="scientific">Kineosporia corallincola</name>
    <dbReference type="NCBI Taxonomy" id="2835133"/>
    <lineage>
        <taxon>Bacteria</taxon>
        <taxon>Bacillati</taxon>
        <taxon>Actinomycetota</taxon>
        <taxon>Actinomycetes</taxon>
        <taxon>Kineosporiales</taxon>
        <taxon>Kineosporiaceae</taxon>
        <taxon>Kineosporia</taxon>
    </lineage>
</organism>
<feature type="compositionally biased region" description="Low complexity" evidence="1">
    <location>
        <begin position="420"/>
        <end position="431"/>
    </location>
</feature>
<keyword evidence="2" id="KW-0732">Signal</keyword>
<feature type="region of interest" description="Disordered" evidence="1">
    <location>
        <begin position="356"/>
        <end position="381"/>
    </location>
</feature>
<evidence type="ECO:0000256" key="2">
    <source>
        <dbReference type="SAM" id="SignalP"/>
    </source>
</evidence>
<reference evidence="4 5" key="1">
    <citation type="submission" date="2021-05" db="EMBL/GenBank/DDBJ databases">
        <title>Kineosporia and Streptomyces sp. nov. two new marine actinobacteria isolated from Coral.</title>
        <authorList>
            <person name="Buangrab K."/>
            <person name="Sutthacheep M."/>
            <person name="Yeemin T."/>
            <person name="Harunari E."/>
            <person name="Igarashi Y."/>
            <person name="Kanchanasin P."/>
            <person name="Tanasupawat S."/>
            <person name="Phongsopitanun W."/>
        </authorList>
    </citation>
    <scope>NUCLEOTIDE SEQUENCE [LARGE SCALE GENOMIC DNA]</scope>
    <source>
        <strain evidence="4 5">J2-2</strain>
    </source>
</reference>
<evidence type="ECO:0000313" key="5">
    <source>
        <dbReference type="Proteomes" id="UP001197247"/>
    </source>
</evidence>
<evidence type="ECO:0000256" key="1">
    <source>
        <dbReference type="SAM" id="MobiDB-lite"/>
    </source>
</evidence>
<dbReference type="InterPro" id="IPR050491">
    <property type="entry name" value="AmpC-like"/>
</dbReference>
<dbReference type="EMBL" id="JAHBAY010000009">
    <property type="protein sequence ID" value="MBT0771457.1"/>
    <property type="molecule type" value="Genomic_DNA"/>
</dbReference>
<dbReference type="RefSeq" id="WP_214157782.1">
    <property type="nucleotide sequence ID" value="NZ_JAHBAY010000009.1"/>
</dbReference>
<dbReference type="PANTHER" id="PTHR46825:SF7">
    <property type="entry name" value="D-ALANYL-D-ALANINE CARBOXYPEPTIDASE"/>
    <property type="match status" value="1"/>
</dbReference>
<dbReference type="InterPro" id="IPR001466">
    <property type="entry name" value="Beta-lactam-related"/>
</dbReference>
<feature type="signal peptide" evidence="2">
    <location>
        <begin position="1"/>
        <end position="33"/>
    </location>
</feature>
<dbReference type="Pfam" id="PF00144">
    <property type="entry name" value="Beta-lactamase"/>
    <property type="match status" value="1"/>
</dbReference>
<dbReference type="InterPro" id="IPR012338">
    <property type="entry name" value="Beta-lactam/transpept-like"/>
</dbReference>
<evidence type="ECO:0000259" key="3">
    <source>
        <dbReference type="Pfam" id="PF00144"/>
    </source>
</evidence>
<protein>
    <submittedName>
        <fullName evidence="4">Beta-lactamase family protein</fullName>
    </submittedName>
</protein>
<gene>
    <name evidence="4" type="ORF">KIH74_21145</name>
</gene>
<proteinExistence type="predicted"/>
<evidence type="ECO:0000313" key="4">
    <source>
        <dbReference type="EMBL" id="MBT0771457.1"/>
    </source>
</evidence>
<feature type="chain" id="PRO_5045521505" evidence="2">
    <location>
        <begin position="34"/>
        <end position="431"/>
    </location>
</feature>
<dbReference type="PANTHER" id="PTHR46825">
    <property type="entry name" value="D-ALANYL-D-ALANINE-CARBOXYPEPTIDASE/ENDOPEPTIDASE AMPH"/>
    <property type="match status" value="1"/>
</dbReference>
<sequence>MTTKTTTPSTSLALTAAVVLAVSGAVVTGAATAFGSGQASGSGPASGVAPKGDRVMRDVARQVLGAGAPGYTARIDDGHRVSLTTAGVADRATGRKLTGHDQFEIGSNTKTFMSALTLQLVDDGKVDLDAPVSGYLPGTVPGGDAITVRMLLNHTSGLFSYTADEDFAKGLTTDPERVWTPRELLDVAFAHDPEFAPGQGWSYSNTNYTLIGMLLEKLTGERLPDLVRERIAAPLGLRNTYFADPAATNTGPGYAHGYSVSFAGTEPAYTDTATWPIGGWGGAAGAIVSDQRDLSRFFSGLLGGELFSAEQLRQMKTTVDLPGDFLYQGGYGLGIFRLDSACGTVWGHGGDTNGHHSTAVATGDGRRTAVSDTTAEPGDLETSDGAERFVEVAVAAQEVTVCEMLGEPVPGEVTDALHGTTATTSAATTGR</sequence>
<dbReference type="SUPFAM" id="SSF56601">
    <property type="entry name" value="beta-lactamase/transpeptidase-like"/>
    <property type="match status" value="1"/>
</dbReference>